<evidence type="ECO:0000313" key="9">
    <source>
        <dbReference type="Proteomes" id="UP001497516"/>
    </source>
</evidence>
<dbReference type="EMBL" id="OZ034814">
    <property type="protein sequence ID" value="CAL1359858.1"/>
    <property type="molecule type" value="Genomic_DNA"/>
</dbReference>
<feature type="transmembrane region" description="Helical" evidence="6">
    <location>
        <begin position="205"/>
        <end position="225"/>
    </location>
</feature>
<proteinExistence type="predicted"/>
<dbReference type="PANTHER" id="PTHR31766:SF8">
    <property type="entry name" value="TLC DOMAIN-CONTAINING PROTEIN"/>
    <property type="match status" value="1"/>
</dbReference>
<evidence type="ECO:0000256" key="5">
    <source>
        <dbReference type="PROSITE-ProRule" id="PRU00205"/>
    </source>
</evidence>
<evidence type="ECO:0000259" key="7">
    <source>
        <dbReference type="PROSITE" id="PS50922"/>
    </source>
</evidence>
<accession>A0AAV2CVI3</accession>
<keyword evidence="9" id="KW-1185">Reference proteome</keyword>
<evidence type="ECO:0000256" key="1">
    <source>
        <dbReference type="ARBA" id="ARBA00004141"/>
    </source>
</evidence>
<dbReference type="GO" id="GO:0016020">
    <property type="term" value="C:membrane"/>
    <property type="evidence" value="ECO:0007669"/>
    <property type="project" value="UniProtKB-SubCell"/>
</dbReference>
<evidence type="ECO:0000256" key="4">
    <source>
        <dbReference type="ARBA" id="ARBA00023136"/>
    </source>
</evidence>
<organism evidence="8 9">
    <name type="scientific">Linum trigynum</name>
    <dbReference type="NCBI Taxonomy" id="586398"/>
    <lineage>
        <taxon>Eukaryota</taxon>
        <taxon>Viridiplantae</taxon>
        <taxon>Streptophyta</taxon>
        <taxon>Embryophyta</taxon>
        <taxon>Tracheophyta</taxon>
        <taxon>Spermatophyta</taxon>
        <taxon>Magnoliopsida</taxon>
        <taxon>eudicotyledons</taxon>
        <taxon>Gunneridae</taxon>
        <taxon>Pentapetalae</taxon>
        <taxon>rosids</taxon>
        <taxon>fabids</taxon>
        <taxon>Malpighiales</taxon>
        <taxon>Linaceae</taxon>
        <taxon>Linum</taxon>
    </lineage>
</organism>
<dbReference type="Proteomes" id="UP001497516">
    <property type="component" value="Chromosome 10"/>
</dbReference>
<dbReference type="SMART" id="SM00724">
    <property type="entry name" value="TLC"/>
    <property type="match status" value="1"/>
</dbReference>
<dbReference type="InterPro" id="IPR006634">
    <property type="entry name" value="TLC-dom"/>
</dbReference>
<sequence length="254" mass="28129">MDSLNFSTCLALFLSIYLFAYLVLFRNWGSKHRAEASSSFMSLSHGTPAVLLAVRALLTGAAGGAPPLAAPNSEFQNSVLDFSTAYFVADLLHYLAFSPSDVLFILHHLATLYVFLTCRFLVGRGAYGLLELLILAEATSACQNVWSIARFRKGESAAAARLYEFLSPFFYVFYSVVRGVLAPIFIIQMVAFFAGGEGRGLIPAWVWVSWMVVIVAAIAVSVMWVSSHWVGWCKERGFWGRRSSDLQRISNKVK</sequence>
<dbReference type="PROSITE" id="PS50922">
    <property type="entry name" value="TLC"/>
    <property type="match status" value="1"/>
</dbReference>
<feature type="transmembrane region" description="Helical" evidence="6">
    <location>
        <begin position="169"/>
        <end position="193"/>
    </location>
</feature>
<feature type="transmembrane region" description="Helical" evidence="6">
    <location>
        <begin position="129"/>
        <end position="149"/>
    </location>
</feature>
<protein>
    <recommendedName>
        <fullName evidence="7">TLC domain-containing protein</fullName>
    </recommendedName>
</protein>
<name>A0AAV2CVI3_9ROSI</name>
<reference evidence="8 9" key="1">
    <citation type="submission" date="2024-04" db="EMBL/GenBank/DDBJ databases">
        <authorList>
            <person name="Fracassetti M."/>
        </authorList>
    </citation>
    <scope>NUCLEOTIDE SEQUENCE [LARGE SCALE GENOMIC DNA]</scope>
</reference>
<evidence type="ECO:0000256" key="2">
    <source>
        <dbReference type="ARBA" id="ARBA00022692"/>
    </source>
</evidence>
<comment type="subcellular location">
    <subcellularLocation>
        <location evidence="1">Membrane</location>
        <topology evidence="1">Multi-pass membrane protein</topology>
    </subcellularLocation>
</comment>
<gene>
    <name evidence="8" type="ORF">LTRI10_LOCUS7324</name>
</gene>
<keyword evidence="3 6" id="KW-1133">Transmembrane helix</keyword>
<feature type="domain" description="TLC" evidence="7">
    <location>
        <begin position="31"/>
        <end position="237"/>
    </location>
</feature>
<evidence type="ECO:0000256" key="3">
    <source>
        <dbReference type="ARBA" id="ARBA00022989"/>
    </source>
</evidence>
<dbReference type="PANTHER" id="PTHR31766">
    <property type="entry name" value="GLABROUS1 ENHANCER-BINDING PROTEIN-LIKE 2"/>
    <property type="match status" value="1"/>
</dbReference>
<feature type="transmembrane region" description="Helical" evidence="6">
    <location>
        <begin position="6"/>
        <end position="25"/>
    </location>
</feature>
<evidence type="ECO:0000313" key="8">
    <source>
        <dbReference type="EMBL" id="CAL1359858.1"/>
    </source>
</evidence>
<feature type="transmembrane region" description="Helical" evidence="6">
    <location>
        <begin position="102"/>
        <end position="122"/>
    </location>
</feature>
<keyword evidence="4 5" id="KW-0472">Membrane</keyword>
<evidence type="ECO:0000256" key="6">
    <source>
        <dbReference type="SAM" id="Phobius"/>
    </source>
</evidence>
<keyword evidence="2 5" id="KW-0812">Transmembrane</keyword>
<dbReference type="Pfam" id="PF03798">
    <property type="entry name" value="TRAM_LAG1_CLN8"/>
    <property type="match status" value="1"/>
</dbReference>
<dbReference type="InterPro" id="IPR040327">
    <property type="entry name" value="At5g14285-like"/>
</dbReference>
<dbReference type="AlphaFoldDB" id="A0AAV2CVI3"/>